<dbReference type="GO" id="GO:0050346">
    <property type="term" value="F:trans-L-3-hydroxyproline dehydratase activity"/>
    <property type="evidence" value="ECO:0007669"/>
    <property type="project" value="UniProtKB-EC"/>
</dbReference>
<dbReference type="PANTHER" id="PTHR33442:SF1">
    <property type="entry name" value="TRANS-3-HYDROXY-L-PROLINE DEHYDRATASE"/>
    <property type="match status" value="1"/>
</dbReference>
<dbReference type="SFLD" id="SFLDS00028">
    <property type="entry name" value="Proline_Racemase"/>
    <property type="match status" value="1"/>
</dbReference>
<dbReference type="FunFam" id="3.10.310.10:FF:000003">
    <property type="entry name" value="Proline racemase"/>
    <property type="match status" value="1"/>
</dbReference>
<dbReference type="EC" id="4.2.1.77" evidence="3"/>
<dbReference type="EMBL" id="JAGMUV010000011">
    <property type="protein sequence ID" value="KAH7140983.1"/>
    <property type="molecule type" value="Genomic_DNA"/>
</dbReference>
<evidence type="ECO:0000256" key="1">
    <source>
        <dbReference type="ARBA" id="ARBA00001148"/>
    </source>
</evidence>
<dbReference type="Gene3D" id="3.10.310.10">
    <property type="entry name" value="Diaminopimelate Epimerase, Chain A, domain 1"/>
    <property type="match status" value="2"/>
</dbReference>
<evidence type="ECO:0000256" key="3">
    <source>
        <dbReference type="ARBA" id="ARBA00013105"/>
    </source>
</evidence>
<dbReference type="SUPFAM" id="SSF54506">
    <property type="entry name" value="Diaminopimelate epimerase-like"/>
    <property type="match status" value="1"/>
</dbReference>
<reference evidence="4" key="1">
    <citation type="journal article" date="2021" name="Nat. Commun.">
        <title>Genetic determinants of endophytism in the Arabidopsis root mycobiome.</title>
        <authorList>
            <person name="Mesny F."/>
            <person name="Miyauchi S."/>
            <person name="Thiergart T."/>
            <person name="Pickel B."/>
            <person name="Atanasova L."/>
            <person name="Karlsson M."/>
            <person name="Huettel B."/>
            <person name="Barry K.W."/>
            <person name="Haridas S."/>
            <person name="Chen C."/>
            <person name="Bauer D."/>
            <person name="Andreopoulos W."/>
            <person name="Pangilinan J."/>
            <person name="LaButti K."/>
            <person name="Riley R."/>
            <person name="Lipzen A."/>
            <person name="Clum A."/>
            <person name="Drula E."/>
            <person name="Henrissat B."/>
            <person name="Kohler A."/>
            <person name="Grigoriev I.V."/>
            <person name="Martin F.M."/>
            <person name="Hacquard S."/>
        </authorList>
    </citation>
    <scope>NUCLEOTIDE SEQUENCE</scope>
    <source>
        <strain evidence="4">MPI-CAGE-AT-0147</strain>
    </source>
</reference>
<comment type="catalytic activity">
    <reaction evidence="1">
        <text>trans-3-hydroxy-L-proline = 1-pyrroline-2-carboxylate + H2O</text>
        <dbReference type="Rhea" id="RHEA:10320"/>
        <dbReference type="ChEBI" id="CHEBI:15377"/>
        <dbReference type="ChEBI" id="CHEBI:39785"/>
        <dbReference type="ChEBI" id="CHEBI:57938"/>
        <dbReference type="EC" id="4.2.1.77"/>
    </reaction>
</comment>
<evidence type="ECO:0000313" key="5">
    <source>
        <dbReference type="Proteomes" id="UP000738349"/>
    </source>
</evidence>
<accession>A0A9P9ENP8</accession>
<proteinExistence type="inferred from homology"/>
<name>A0A9P9ENP8_9HYPO</name>
<gene>
    <name evidence="4" type="ORF">EDB81DRAFT_654526</name>
</gene>
<sequence>MTTITALLGSPGPKAVITTPIRCVDMHTTGEPTRIVYSGYPSLPGTLAEQRALASSKYDHIRRRLILEPRGHRDMYGAVLRPSTELVDAGEADMGILFMTNDGYSNMCGHATIALGRFLTDTHDLEIFPRRDTLTAGTKGTHLRLHLPCGIVTVTVQTLPDGRSDPSKPVSFISVPSFATAIRVPVQVPVEKRWRVGRTVEEVIVDISFGGAFFCMVEAPLLYTSGTKENLTGEDLKDLDEAAFTIIALINENPHLRKLITSKVPVSAELERLYAAVVIFKGLGKQSSCTKGVETGICYFDNHQIDRSPTGSAVCARAALAYAKGEISLGDSWTYQSLVSNSHRGEGSFVARVVDETDLGVLIQLKGHAYYTGAHVSFAESGDILGDDGFLLGSLSG</sequence>
<dbReference type="Pfam" id="PF05544">
    <property type="entry name" value="Pro_racemase"/>
    <property type="match status" value="1"/>
</dbReference>
<dbReference type="Proteomes" id="UP000738349">
    <property type="component" value="Unassembled WGS sequence"/>
</dbReference>
<evidence type="ECO:0000313" key="4">
    <source>
        <dbReference type="EMBL" id="KAH7140983.1"/>
    </source>
</evidence>
<dbReference type="OrthoDB" id="6409228at2759"/>
<organism evidence="4 5">
    <name type="scientific">Dactylonectria macrodidyma</name>
    <dbReference type="NCBI Taxonomy" id="307937"/>
    <lineage>
        <taxon>Eukaryota</taxon>
        <taxon>Fungi</taxon>
        <taxon>Dikarya</taxon>
        <taxon>Ascomycota</taxon>
        <taxon>Pezizomycotina</taxon>
        <taxon>Sordariomycetes</taxon>
        <taxon>Hypocreomycetidae</taxon>
        <taxon>Hypocreales</taxon>
        <taxon>Nectriaceae</taxon>
        <taxon>Dactylonectria</taxon>
    </lineage>
</organism>
<dbReference type="InterPro" id="IPR008794">
    <property type="entry name" value="Pro_racemase_fam"/>
</dbReference>
<dbReference type="PANTHER" id="PTHR33442">
    <property type="entry name" value="TRANS-3-HYDROXY-L-PROLINE DEHYDRATASE"/>
    <property type="match status" value="1"/>
</dbReference>
<evidence type="ECO:0000256" key="2">
    <source>
        <dbReference type="ARBA" id="ARBA00007529"/>
    </source>
</evidence>
<comment type="similarity">
    <text evidence="2">Belongs to the proline racemase family.</text>
</comment>
<keyword evidence="5" id="KW-1185">Reference proteome</keyword>
<comment type="caution">
    <text evidence="4">The sequence shown here is derived from an EMBL/GenBank/DDBJ whole genome shotgun (WGS) entry which is preliminary data.</text>
</comment>
<protein>
    <recommendedName>
        <fullName evidence="3">trans-L-3-hydroxyproline dehydratase</fullName>
        <ecNumber evidence="3">4.2.1.77</ecNumber>
    </recommendedName>
</protein>
<dbReference type="AlphaFoldDB" id="A0A9P9ENP8"/>